<dbReference type="OrthoDB" id="168171at2759"/>
<reference evidence="2 3" key="1">
    <citation type="journal article" date="2016" name="Nat. Commun.">
        <title>Extremotolerant tardigrade genome and improved radiotolerance of human cultured cells by tardigrade-unique protein.</title>
        <authorList>
            <person name="Hashimoto T."/>
            <person name="Horikawa D.D."/>
            <person name="Saito Y."/>
            <person name="Kuwahara H."/>
            <person name="Kozuka-Hata H."/>
            <person name="Shin-I T."/>
            <person name="Minakuchi Y."/>
            <person name="Ohishi K."/>
            <person name="Motoyama A."/>
            <person name="Aizu T."/>
            <person name="Enomoto A."/>
            <person name="Kondo K."/>
            <person name="Tanaka S."/>
            <person name="Hara Y."/>
            <person name="Koshikawa S."/>
            <person name="Sagara H."/>
            <person name="Miura T."/>
            <person name="Yokobori S."/>
            <person name="Miyagawa K."/>
            <person name="Suzuki Y."/>
            <person name="Kubo T."/>
            <person name="Oyama M."/>
            <person name="Kohara Y."/>
            <person name="Fujiyama A."/>
            <person name="Arakawa K."/>
            <person name="Katayama T."/>
            <person name="Toyoda A."/>
            <person name="Kunieda T."/>
        </authorList>
    </citation>
    <scope>NUCLEOTIDE SEQUENCE [LARGE SCALE GENOMIC DNA]</scope>
    <source>
        <strain evidence="2 3">YOKOZUNA-1</strain>
    </source>
</reference>
<dbReference type="Proteomes" id="UP000186922">
    <property type="component" value="Unassembled WGS sequence"/>
</dbReference>
<accession>A0A1D1V8Z7</accession>
<name>A0A1D1V8Z7_RAMVA</name>
<feature type="compositionally biased region" description="Acidic residues" evidence="1">
    <location>
        <begin position="158"/>
        <end position="169"/>
    </location>
</feature>
<evidence type="ECO:0000313" key="3">
    <source>
        <dbReference type="Proteomes" id="UP000186922"/>
    </source>
</evidence>
<proteinExistence type="predicted"/>
<feature type="region of interest" description="Disordered" evidence="1">
    <location>
        <begin position="1"/>
        <end position="20"/>
    </location>
</feature>
<organism evidence="2 3">
    <name type="scientific">Ramazzottius varieornatus</name>
    <name type="common">Water bear</name>
    <name type="synonym">Tardigrade</name>
    <dbReference type="NCBI Taxonomy" id="947166"/>
    <lineage>
        <taxon>Eukaryota</taxon>
        <taxon>Metazoa</taxon>
        <taxon>Ecdysozoa</taxon>
        <taxon>Tardigrada</taxon>
        <taxon>Eutardigrada</taxon>
        <taxon>Parachela</taxon>
        <taxon>Hypsibioidea</taxon>
        <taxon>Ramazzottiidae</taxon>
        <taxon>Ramazzottius</taxon>
    </lineage>
</organism>
<dbReference type="EMBL" id="BDGG01000003">
    <property type="protein sequence ID" value="GAU95303.1"/>
    <property type="molecule type" value="Genomic_DNA"/>
</dbReference>
<comment type="caution">
    <text evidence="2">The sequence shown here is derived from an EMBL/GenBank/DDBJ whole genome shotgun (WGS) entry which is preliminary data.</text>
</comment>
<dbReference type="PANTHER" id="PTHR33324">
    <property type="entry name" value="EXPRESSED PROTEIN"/>
    <property type="match status" value="1"/>
</dbReference>
<evidence type="ECO:0000313" key="2">
    <source>
        <dbReference type="EMBL" id="GAU95303.1"/>
    </source>
</evidence>
<dbReference type="AlphaFoldDB" id="A0A1D1V8Z7"/>
<feature type="compositionally biased region" description="Basic and acidic residues" evidence="1">
    <location>
        <begin position="8"/>
        <end position="19"/>
    </location>
</feature>
<protein>
    <submittedName>
        <fullName evidence="2">Uncharacterized protein</fullName>
    </submittedName>
</protein>
<gene>
    <name evidence="2" type="primary">RvY_06945-1</name>
    <name evidence="2" type="synonym">RvY_06945.1</name>
    <name evidence="2" type="ORF">RvY_06945</name>
</gene>
<dbReference type="PANTHER" id="PTHR33324:SF2">
    <property type="entry name" value="MYB_SANT-LIKE DNA-BINDING DOMAIN-CONTAINING PROTEIN"/>
    <property type="match status" value="1"/>
</dbReference>
<sequence length="183" mass="19981">MSQPFKINEPRQHSEKASKDALPAIQHVHPANYALYKGAGKKNDLTGKLKITGTTKAAVYRKISVYLAEHGVQRDCSMVKNKIVKLERGYKAALVFLGSTGSGCHNPDPERPTEEKMVDATARGIVLNHCPYWDRLNPVCFDRASMVPPHTSDSLGAMDEEAGSDEQESDGSGPGSRLEQSDT</sequence>
<keyword evidence="3" id="KW-1185">Reference proteome</keyword>
<feature type="region of interest" description="Disordered" evidence="1">
    <location>
        <begin position="150"/>
        <end position="183"/>
    </location>
</feature>
<evidence type="ECO:0000256" key="1">
    <source>
        <dbReference type="SAM" id="MobiDB-lite"/>
    </source>
</evidence>